<name>A0A8S5T2W6_9CAUD</name>
<sequence length="50" mass="6154">MTNEKKGCLYRQSFLHIKSLARFNKLLTLHYMQDMLYYTCRKELEPKGRR</sequence>
<organism evidence="1">
    <name type="scientific">Myoviridae sp. ctqfO1</name>
    <dbReference type="NCBI Taxonomy" id="2827710"/>
    <lineage>
        <taxon>Viruses</taxon>
        <taxon>Duplodnaviria</taxon>
        <taxon>Heunggongvirae</taxon>
        <taxon>Uroviricota</taxon>
        <taxon>Caudoviricetes</taxon>
    </lineage>
</organism>
<protein>
    <submittedName>
        <fullName evidence="1">Uncharacterized protein</fullName>
    </submittedName>
</protein>
<evidence type="ECO:0000313" key="1">
    <source>
        <dbReference type="EMBL" id="DAF57448.1"/>
    </source>
</evidence>
<accession>A0A8S5T2W6</accession>
<proteinExistence type="predicted"/>
<dbReference type="EMBL" id="BK032734">
    <property type="protein sequence ID" value="DAF57448.1"/>
    <property type="molecule type" value="Genomic_DNA"/>
</dbReference>
<reference evidence="1" key="1">
    <citation type="journal article" date="2021" name="Proc. Natl. Acad. Sci. U.S.A.">
        <title>A Catalog of Tens of Thousands of Viruses from Human Metagenomes Reveals Hidden Associations with Chronic Diseases.</title>
        <authorList>
            <person name="Tisza M.J."/>
            <person name="Buck C.B."/>
        </authorList>
    </citation>
    <scope>NUCLEOTIDE SEQUENCE</scope>
    <source>
        <strain evidence="1">CtqfO1</strain>
    </source>
</reference>